<sequence length="163" mass="16643">MVTSPVEIVTLAPQPALAVHGDVAPPDLPSLFGRAFSAVPAAAAAAGVDLVGPPFGLFPSMPGETVEVEAGFPVSAATGATGGTGEAEGVHDLLLPGGEVAQALHTGPYDKVVETYAAMESWMGEQGMVPAGPPWESYLSDPEAEPDPQQWRTLVCWPVARGA</sequence>
<proteinExistence type="predicted"/>
<gene>
    <name evidence="2" type="ORF">JOE61_003147</name>
</gene>
<dbReference type="EMBL" id="JAFBBZ010000001">
    <property type="protein sequence ID" value="MBM7509333.1"/>
    <property type="molecule type" value="Genomic_DNA"/>
</dbReference>
<protein>
    <submittedName>
        <fullName evidence="2">AraC family transcriptional regulator</fullName>
    </submittedName>
</protein>
<evidence type="ECO:0000259" key="1">
    <source>
        <dbReference type="SMART" id="SM00871"/>
    </source>
</evidence>
<feature type="domain" description="AraC effector-binding" evidence="1">
    <location>
        <begin position="4"/>
        <end position="160"/>
    </location>
</feature>
<evidence type="ECO:0000313" key="2">
    <source>
        <dbReference type="EMBL" id="MBM7509333.1"/>
    </source>
</evidence>
<dbReference type="Pfam" id="PF06445">
    <property type="entry name" value="GyrI-like"/>
    <property type="match status" value="1"/>
</dbReference>
<accession>A0ABS2MDR8</accession>
<keyword evidence="3" id="KW-1185">Reference proteome</keyword>
<dbReference type="SUPFAM" id="SSF55136">
    <property type="entry name" value="Probable bacterial effector-binding domain"/>
    <property type="match status" value="1"/>
</dbReference>
<organism evidence="2 3">
    <name type="scientific">Nocardioides salarius</name>
    <dbReference type="NCBI Taxonomy" id="374513"/>
    <lineage>
        <taxon>Bacteria</taxon>
        <taxon>Bacillati</taxon>
        <taxon>Actinomycetota</taxon>
        <taxon>Actinomycetes</taxon>
        <taxon>Propionibacteriales</taxon>
        <taxon>Nocardioidaceae</taxon>
        <taxon>Nocardioides</taxon>
    </lineage>
</organism>
<dbReference type="Gene3D" id="3.20.80.10">
    <property type="entry name" value="Regulatory factor, effector binding domain"/>
    <property type="match status" value="1"/>
</dbReference>
<evidence type="ECO:0000313" key="3">
    <source>
        <dbReference type="Proteomes" id="UP000732378"/>
    </source>
</evidence>
<dbReference type="InterPro" id="IPR029442">
    <property type="entry name" value="GyrI-like"/>
</dbReference>
<comment type="caution">
    <text evidence="2">The sequence shown here is derived from an EMBL/GenBank/DDBJ whole genome shotgun (WGS) entry which is preliminary data.</text>
</comment>
<dbReference type="SMART" id="SM00871">
    <property type="entry name" value="AraC_E_bind"/>
    <property type="match status" value="1"/>
</dbReference>
<reference evidence="2 3" key="1">
    <citation type="submission" date="2021-01" db="EMBL/GenBank/DDBJ databases">
        <title>Sequencing the genomes of 1000 actinobacteria strains.</title>
        <authorList>
            <person name="Klenk H.-P."/>
        </authorList>
    </citation>
    <scope>NUCLEOTIDE SEQUENCE [LARGE SCALE GENOMIC DNA]</scope>
    <source>
        <strain evidence="2 3">DSM 18239</strain>
    </source>
</reference>
<name>A0ABS2MDR8_9ACTN</name>
<dbReference type="RefSeq" id="WP_193667107.1">
    <property type="nucleotide sequence ID" value="NZ_JACDTV010000001.1"/>
</dbReference>
<dbReference type="InterPro" id="IPR010499">
    <property type="entry name" value="AraC_E-bd"/>
</dbReference>
<dbReference type="Proteomes" id="UP000732378">
    <property type="component" value="Unassembled WGS sequence"/>
</dbReference>
<dbReference type="InterPro" id="IPR011256">
    <property type="entry name" value="Reg_factor_effector_dom_sf"/>
</dbReference>